<comment type="cofactor">
    <cofactor evidence="1">
        <name>FAD</name>
        <dbReference type="ChEBI" id="CHEBI:57692"/>
    </cofactor>
</comment>
<proteinExistence type="inferred from homology"/>
<evidence type="ECO:0000256" key="2">
    <source>
        <dbReference type="ARBA" id="ARBA00007330"/>
    </source>
</evidence>
<dbReference type="PANTHER" id="PTHR11985:SF35">
    <property type="entry name" value="ANAEROBIC GLYCEROL-3-PHOSPHATE DEHYDROGENASE SUBUNIT A"/>
    <property type="match status" value="1"/>
</dbReference>
<dbReference type="Gene3D" id="3.50.50.60">
    <property type="entry name" value="FAD/NAD(P)-binding domain"/>
    <property type="match status" value="1"/>
</dbReference>
<dbReference type="EMBL" id="JBHSEH010000004">
    <property type="protein sequence ID" value="MFC4424999.1"/>
    <property type="molecule type" value="Genomic_DNA"/>
</dbReference>
<evidence type="ECO:0000256" key="3">
    <source>
        <dbReference type="ARBA" id="ARBA00022630"/>
    </source>
</evidence>
<evidence type="ECO:0000313" key="10">
    <source>
        <dbReference type="Proteomes" id="UP001595998"/>
    </source>
</evidence>
<dbReference type="Gene3D" id="3.30.9.10">
    <property type="entry name" value="D-Amino Acid Oxidase, subunit A, domain 2"/>
    <property type="match status" value="1"/>
</dbReference>
<evidence type="ECO:0000259" key="8">
    <source>
        <dbReference type="Pfam" id="PF16901"/>
    </source>
</evidence>
<sequence>MTSASDPRSTALHEATHTPIWDVLVIGGGASGLGTALEAASRGYRTLLLEGHDYAKGTSSRSTKLVHGGVRYLAQGNVSLVREALHERGLMRRNAPHLVRDQGFVVAAYTWWSAPFYGLGLKLYDLLAGRLSLGHSRYLAPAEALKRIPALKKEALKGGILYFDGQFDDARMAVTLLRTFENFGGVALNHAPVTGLLRAHGRVAGARFQDRETGQTHTVRARVVVNATGVFADEIRRLDEPQAKPMLAPSQGVHVVVDRRFLGGQHAIMVPRTEDGRVLFAVPWHDRVVIGTTDTPVPDTSLEPRPLPEEVDFILNTAARYLDPAPTRADVRSVYAGLRPLVRAAEGTDTKALSRDHVIRISSGGLLTLTGGKWTTYRRMGEDTVNRAAELAGLPKRLSLTPALKLHGAAAQGAWTGTGASHWQLYGTDAEQIRALPGADVLLHPALPYTEAEVRWAARREQARTVEDVLARRLRALLLDARGSQEAAPRVAALLAEELGRDAVWQTQQVTAYRTLAAGYRLA</sequence>
<reference evidence="10" key="1">
    <citation type="journal article" date="2019" name="Int. J. Syst. Evol. Microbiol.">
        <title>The Global Catalogue of Microorganisms (GCM) 10K type strain sequencing project: providing services to taxonomists for standard genome sequencing and annotation.</title>
        <authorList>
            <consortium name="The Broad Institute Genomics Platform"/>
            <consortium name="The Broad Institute Genome Sequencing Center for Infectious Disease"/>
            <person name="Wu L."/>
            <person name="Ma J."/>
        </authorList>
    </citation>
    <scope>NUCLEOTIDE SEQUENCE [LARGE SCALE GENOMIC DNA]</scope>
    <source>
        <strain evidence="10">CCUG 56029</strain>
    </source>
</reference>
<evidence type="ECO:0000259" key="7">
    <source>
        <dbReference type="Pfam" id="PF01266"/>
    </source>
</evidence>
<protein>
    <submittedName>
        <fullName evidence="9">FAD-dependent oxidoreductase</fullName>
    </submittedName>
</protein>
<dbReference type="SUPFAM" id="SSF51905">
    <property type="entry name" value="FAD/NAD(P)-binding domain"/>
    <property type="match status" value="1"/>
</dbReference>
<name>A0ABV8XHH0_9DEIO</name>
<keyword evidence="3" id="KW-0285">Flavoprotein</keyword>
<feature type="domain" description="Alpha-glycerophosphate oxidase C-terminal" evidence="8">
    <location>
        <begin position="424"/>
        <end position="503"/>
    </location>
</feature>
<comment type="similarity">
    <text evidence="2">Belongs to the FAD-dependent glycerol-3-phosphate dehydrogenase family.</text>
</comment>
<evidence type="ECO:0000256" key="6">
    <source>
        <dbReference type="ARBA" id="ARBA00023002"/>
    </source>
</evidence>
<organism evidence="9 10">
    <name type="scientific">Deinococcus navajonensis</name>
    <dbReference type="NCBI Taxonomy" id="309884"/>
    <lineage>
        <taxon>Bacteria</taxon>
        <taxon>Thermotogati</taxon>
        <taxon>Deinococcota</taxon>
        <taxon>Deinococci</taxon>
        <taxon>Deinococcales</taxon>
        <taxon>Deinococcaceae</taxon>
        <taxon>Deinococcus</taxon>
    </lineage>
</organism>
<keyword evidence="5" id="KW-0274">FAD</keyword>
<keyword evidence="6" id="KW-0560">Oxidoreductase</keyword>
<dbReference type="PANTHER" id="PTHR11985">
    <property type="entry name" value="GLYCEROL-3-PHOSPHATE DEHYDROGENASE"/>
    <property type="match status" value="1"/>
</dbReference>
<dbReference type="RefSeq" id="WP_380035883.1">
    <property type="nucleotide sequence ID" value="NZ_JBHSEH010000004.1"/>
</dbReference>
<dbReference type="InterPro" id="IPR038299">
    <property type="entry name" value="DAO_C_sf"/>
</dbReference>
<keyword evidence="4" id="KW-0319">Glycerol metabolism</keyword>
<dbReference type="Gene3D" id="1.10.8.870">
    <property type="entry name" value="Alpha-glycerophosphate oxidase, cap domain"/>
    <property type="match status" value="1"/>
</dbReference>
<evidence type="ECO:0000256" key="4">
    <source>
        <dbReference type="ARBA" id="ARBA00022798"/>
    </source>
</evidence>
<gene>
    <name evidence="9" type="ORF">ACFOZ9_02170</name>
</gene>
<dbReference type="InterPro" id="IPR031656">
    <property type="entry name" value="DAO_C"/>
</dbReference>
<comment type="caution">
    <text evidence="9">The sequence shown here is derived from an EMBL/GenBank/DDBJ whole genome shotgun (WGS) entry which is preliminary data.</text>
</comment>
<dbReference type="InterPro" id="IPR000447">
    <property type="entry name" value="G3P_DH_FAD-dep"/>
</dbReference>
<evidence type="ECO:0000256" key="1">
    <source>
        <dbReference type="ARBA" id="ARBA00001974"/>
    </source>
</evidence>
<keyword evidence="10" id="KW-1185">Reference proteome</keyword>
<dbReference type="InterPro" id="IPR006076">
    <property type="entry name" value="FAD-dep_OxRdtase"/>
</dbReference>
<accession>A0ABV8XHH0</accession>
<dbReference type="InterPro" id="IPR036188">
    <property type="entry name" value="FAD/NAD-bd_sf"/>
</dbReference>
<dbReference type="PRINTS" id="PR01001">
    <property type="entry name" value="FADG3PDH"/>
</dbReference>
<evidence type="ECO:0000256" key="5">
    <source>
        <dbReference type="ARBA" id="ARBA00022827"/>
    </source>
</evidence>
<feature type="domain" description="FAD dependent oxidoreductase" evidence="7">
    <location>
        <begin position="22"/>
        <end position="378"/>
    </location>
</feature>
<dbReference type="Pfam" id="PF16901">
    <property type="entry name" value="DAO_C"/>
    <property type="match status" value="1"/>
</dbReference>
<evidence type="ECO:0000313" key="9">
    <source>
        <dbReference type="EMBL" id="MFC4424999.1"/>
    </source>
</evidence>
<dbReference type="Pfam" id="PF01266">
    <property type="entry name" value="DAO"/>
    <property type="match status" value="1"/>
</dbReference>
<dbReference type="Proteomes" id="UP001595998">
    <property type="component" value="Unassembled WGS sequence"/>
</dbReference>